<keyword evidence="2" id="KW-0238">DNA-binding</keyword>
<keyword evidence="4" id="KW-0105">Cadmium resistance</keyword>
<dbReference type="PROSITE" id="PS00846">
    <property type="entry name" value="HTH_ARSR_1"/>
    <property type="match status" value="1"/>
</dbReference>
<dbReference type="SUPFAM" id="SSF46785">
    <property type="entry name" value="Winged helix' DNA-binding domain"/>
    <property type="match status" value="1"/>
</dbReference>
<dbReference type="PANTHER" id="PTHR43132:SF6">
    <property type="entry name" value="HTH-TYPE TRANSCRIPTIONAL REPRESSOR CZRA"/>
    <property type="match status" value="1"/>
</dbReference>
<evidence type="ECO:0000256" key="1">
    <source>
        <dbReference type="ARBA" id="ARBA00023015"/>
    </source>
</evidence>
<dbReference type="NCBIfam" id="NF033788">
    <property type="entry name" value="HTH_metalloreg"/>
    <property type="match status" value="1"/>
</dbReference>
<dbReference type="Gene3D" id="1.10.10.10">
    <property type="entry name" value="Winged helix-like DNA-binding domain superfamily/Winged helix DNA-binding domain"/>
    <property type="match status" value="1"/>
</dbReference>
<dbReference type="InterPro" id="IPR051011">
    <property type="entry name" value="Metal_resp_trans_reg"/>
</dbReference>
<proteinExistence type="predicted"/>
<dbReference type="PRINTS" id="PR00778">
    <property type="entry name" value="HTHARSR"/>
</dbReference>
<evidence type="ECO:0000256" key="3">
    <source>
        <dbReference type="ARBA" id="ARBA00023163"/>
    </source>
</evidence>
<gene>
    <name evidence="6" type="ORF">SAMN05660923_01258</name>
</gene>
<evidence type="ECO:0000256" key="4">
    <source>
        <dbReference type="ARBA" id="ARBA00043263"/>
    </source>
</evidence>
<dbReference type="InterPro" id="IPR011991">
    <property type="entry name" value="ArsR-like_HTH"/>
</dbReference>
<dbReference type="AlphaFoldDB" id="A0A1H2WIP4"/>
<reference evidence="6 7" key="1">
    <citation type="submission" date="2016-10" db="EMBL/GenBank/DDBJ databases">
        <authorList>
            <person name="de Groot N.N."/>
        </authorList>
    </citation>
    <scope>NUCLEOTIDE SEQUENCE [LARGE SCALE GENOMIC DNA]</scope>
    <source>
        <strain evidence="6 7">DSM 23310</strain>
    </source>
</reference>
<dbReference type="InterPro" id="IPR018334">
    <property type="entry name" value="ArsR_HTH"/>
</dbReference>
<dbReference type="CDD" id="cd00090">
    <property type="entry name" value="HTH_ARSR"/>
    <property type="match status" value="1"/>
</dbReference>
<dbReference type="Proteomes" id="UP000198828">
    <property type="component" value="Unassembled WGS sequence"/>
</dbReference>
<evidence type="ECO:0000313" key="6">
    <source>
        <dbReference type="EMBL" id="SDW80124.1"/>
    </source>
</evidence>
<dbReference type="InterPro" id="IPR036388">
    <property type="entry name" value="WH-like_DNA-bd_sf"/>
</dbReference>
<name>A0A1H2WIP4_9FIRM</name>
<dbReference type="RefSeq" id="WP_317920248.1">
    <property type="nucleotide sequence ID" value="NZ_BSYN01000001.1"/>
</dbReference>
<keyword evidence="1" id="KW-0805">Transcription regulation</keyword>
<dbReference type="GO" id="GO:0003677">
    <property type="term" value="F:DNA binding"/>
    <property type="evidence" value="ECO:0007669"/>
    <property type="project" value="UniProtKB-KW"/>
</dbReference>
<protein>
    <submittedName>
        <fullName evidence="6">Transcriptional regulator, ArsR family</fullName>
    </submittedName>
</protein>
<feature type="domain" description="HTH arsR-type" evidence="5">
    <location>
        <begin position="2"/>
        <end position="95"/>
    </location>
</feature>
<organism evidence="6 7">
    <name type="scientific">Tepidimicrobium xylanilyticum</name>
    <dbReference type="NCBI Taxonomy" id="1123352"/>
    <lineage>
        <taxon>Bacteria</taxon>
        <taxon>Bacillati</taxon>
        <taxon>Bacillota</taxon>
        <taxon>Tissierellia</taxon>
        <taxon>Tissierellales</taxon>
        <taxon>Tepidimicrobiaceae</taxon>
        <taxon>Tepidimicrobium</taxon>
    </lineage>
</organism>
<dbReference type="SMART" id="SM00418">
    <property type="entry name" value="HTH_ARSR"/>
    <property type="match status" value="1"/>
</dbReference>
<dbReference type="EMBL" id="FNNG01000004">
    <property type="protein sequence ID" value="SDW80124.1"/>
    <property type="molecule type" value="Genomic_DNA"/>
</dbReference>
<keyword evidence="3" id="KW-0804">Transcription</keyword>
<evidence type="ECO:0000313" key="7">
    <source>
        <dbReference type="Proteomes" id="UP000198828"/>
    </source>
</evidence>
<evidence type="ECO:0000256" key="2">
    <source>
        <dbReference type="ARBA" id="ARBA00023125"/>
    </source>
</evidence>
<dbReference type="PROSITE" id="PS50987">
    <property type="entry name" value="HTH_ARSR_2"/>
    <property type="match status" value="1"/>
</dbReference>
<dbReference type="GO" id="GO:0046686">
    <property type="term" value="P:response to cadmium ion"/>
    <property type="evidence" value="ECO:0007669"/>
    <property type="project" value="UniProtKB-KW"/>
</dbReference>
<keyword evidence="7" id="KW-1185">Reference proteome</keyword>
<dbReference type="Pfam" id="PF01022">
    <property type="entry name" value="HTH_5"/>
    <property type="match status" value="1"/>
</dbReference>
<evidence type="ECO:0000259" key="5">
    <source>
        <dbReference type="PROSITE" id="PS50987"/>
    </source>
</evidence>
<accession>A0A1H2WIP4</accession>
<dbReference type="InterPro" id="IPR001845">
    <property type="entry name" value="HTH_ArsR_DNA-bd_dom"/>
</dbReference>
<sequence>MYNEEIINELAQIFKALADPTRLKIIYVLSESPLCVHDIANLLDMTQSAISHHLRLLRNLRLVKFKKEGKSVIYSLDDDHVLQLFHQGLDHVKHD</sequence>
<dbReference type="GO" id="GO:0003700">
    <property type="term" value="F:DNA-binding transcription factor activity"/>
    <property type="evidence" value="ECO:0007669"/>
    <property type="project" value="InterPro"/>
</dbReference>
<dbReference type="InterPro" id="IPR036390">
    <property type="entry name" value="WH_DNA-bd_sf"/>
</dbReference>
<dbReference type="PANTHER" id="PTHR43132">
    <property type="entry name" value="ARSENICAL RESISTANCE OPERON REPRESSOR ARSR-RELATED"/>
    <property type="match status" value="1"/>
</dbReference>